<reference evidence="5" key="1">
    <citation type="journal article" date="2019" name="Int. J. Syst. Evol. Microbiol.">
        <title>The Global Catalogue of Microorganisms (GCM) 10K type strain sequencing project: providing services to taxonomists for standard genome sequencing and annotation.</title>
        <authorList>
            <consortium name="The Broad Institute Genomics Platform"/>
            <consortium name="The Broad Institute Genome Sequencing Center for Infectious Disease"/>
            <person name="Wu L."/>
            <person name="Ma J."/>
        </authorList>
    </citation>
    <scope>NUCLEOTIDE SEQUENCE [LARGE SCALE GENOMIC DNA]</scope>
    <source>
        <strain evidence="5">NBRC 110044</strain>
    </source>
</reference>
<organism evidence="4 5">
    <name type="scientific">Chitinimonas prasina</name>
    <dbReference type="NCBI Taxonomy" id="1434937"/>
    <lineage>
        <taxon>Bacteria</taxon>
        <taxon>Pseudomonadati</taxon>
        <taxon>Pseudomonadota</taxon>
        <taxon>Betaproteobacteria</taxon>
        <taxon>Neisseriales</taxon>
        <taxon>Chitinibacteraceae</taxon>
        <taxon>Chitinimonas</taxon>
    </lineage>
</organism>
<dbReference type="PANTHER" id="PTHR35936:SF25">
    <property type="entry name" value="ABC TRANSPORTER SUBSTRATE-BINDING PROTEIN"/>
    <property type="match status" value="1"/>
</dbReference>
<dbReference type="Gene3D" id="3.40.190.10">
    <property type="entry name" value="Periplasmic binding protein-like II"/>
    <property type="match status" value="2"/>
</dbReference>
<protein>
    <submittedName>
        <fullName evidence="4">ABC transporter substrate-binding protein</fullName>
    </submittedName>
</protein>
<dbReference type="InterPro" id="IPR001638">
    <property type="entry name" value="Solute-binding_3/MltF_N"/>
</dbReference>
<evidence type="ECO:0000256" key="2">
    <source>
        <dbReference type="SAM" id="SignalP"/>
    </source>
</evidence>
<sequence length="266" mass="30303">MLAMKTHHLLALALAVLLLPAQADRKSLRIATGELPPYATETRPDQGIALSIVRRAFELAGYKVEFHFLPWSRALAETKTGKWDGTAYWGHRPDHEKAFYLSDNVVTEQWVFIYRKTIDLNWRTLDDLRPYQIAIIQDYTYTPELWAMVKSGELKSDSTPDDLAALRKLVNGRVDIAPMERNVACDLLGRNFVEGEANRLRAHPKLMTDKFSTHLMLPRRLPDSRALILAFNIGLKKLYESGEHAKLMSQVRCPSSWSEVSVGMPK</sequence>
<evidence type="ECO:0000313" key="5">
    <source>
        <dbReference type="Proteomes" id="UP001156706"/>
    </source>
</evidence>
<dbReference type="EMBL" id="BSOG01000001">
    <property type="protein sequence ID" value="GLR12492.1"/>
    <property type="molecule type" value="Genomic_DNA"/>
</dbReference>
<keyword evidence="1 2" id="KW-0732">Signal</keyword>
<keyword evidence="5" id="KW-1185">Reference proteome</keyword>
<dbReference type="Proteomes" id="UP001156706">
    <property type="component" value="Unassembled WGS sequence"/>
</dbReference>
<dbReference type="PANTHER" id="PTHR35936">
    <property type="entry name" value="MEMBRANE-BOUND LYTIC MUREIN TRANSGLYCOSYLASE F"/>
    <property type="match status" value="1"/>
</dbReference>
<feature type="signal peptide" evidence="2">
    <location>
        <begin position="1"/>
        <end position="23"/>
    </location>
</feature>
<gene>
    <name evidence="4" type="ORF">GCM10007907_12820</name>
</gene>
<dbReference type="Pfam" id="PF00497">
    <property type="entry name" value="SBP_bac_3"/>
    <property type="match status" value="1"/>
</dbReference>
<dbReference type="SUPFAM" id="SSF53850">
    <property type="entry name" value="Periplasmic binding protein-like II"/>
    <property type="match status" value="1"/>
</dbReference>
<evidence type="ECO:0000259" key="3">
    <source>
        <dbReference type="Pfam" id="PF00497"/>
    </source>
</evidence>
<proteinExistence type="predicted"/>
<evidence type="ECO:0000313" key="4">
    <source>
        <dbReference type="EMBL" id="GLR12492.1"/>
    </source>
</evidence>
<feature type="chain" id="PRO_5045713866" evidence="2">
    <location>
        <begin position="24"/>
        <end position="266"/>
    </location>
</feature>
<feature type="domain" description="Solute-binding protein family 3/N-terminal" evidence="3">
    <location>
        <begin position="31"/>
        <end position="249"/>
    </location>
</feature>
<name>A0ABQ5YFT7_9NEIS</name>
<comment type="caution">
    <text evidence="4">The sequence shown here is derived from an EMBL/GenBank/DDBJ whole genome shotgun (WGS) entry which is preliminary data.</text>
</comment>
<accession>A0ABQ5YFT7</accession>
<evidence type="ECO:0000256" key="1">
    <source>
        <dbReference type="ARBA" id="ARBA00022729"/>
    </source>
</evidence>